<name>A0A917BG99_9ACTN</name>
<dbReference type="InterPro" id="IPR022653">
    <property type="entry name" value="De-COase2_pyr-phos_BS"/>
</dbReference>
<feature type="binding site" evidence="6">
    <location>
        <position position="372"/>
    </location>
    <ligand>
        <name>substrate</name>
    </ligand>
</feature>
<dbReference type="FunFam" id="3.20.20.10:FF:000003">
    <property type="entry name" value="Diaminopimelate decarboxylase"/>
    <property type="match status" value="1"/>
</dbReference>
<feature type="binding site" evidence="6">
    <location>
        <begin position="324"/>
        <end position="327"/>
    </location>
    <ligand>
        <name>pyridoxal 5'-phosphate</name>
        <dbReference type="ChEBI" id="CHEBI:597326"/>
    </ligand>
</feature>
<dbReference type="PANTHER" id="PTHR43727:SF2">
    <property type="entry name" value="GROUP IV DECARBOXYLASE"/>
    <property type="match status" value="1"/>
</dbReference>
<dbReference type="Proteomes" id="UP000649179">
    <property type="component" value="Unassembled WGS sequence"/>
</dbReference>
<comment type="caution">
    <text evidence="11">The sequence shown here is derived from an EMBL/GenBank/DDBJ whole genome shotgun (WGS) entry which is preliminary data.</text>
</comment>
<dbReference type="AlphaFoldDB" id="A0A917BG99"/>
<reference evidence="11" key="1">
    <citation type="journal article" date="2014" name="Int. J. Syst. Evol. Microbiol.">
        <title>Complete genome sequence of Corynebacterium casei LMG S-19264T (=DSM 44701T), isolated from a smear-ripened cheese.</title>
        <authorList>
            <consortium name="US DOE Joint Genome Institute (JGI-PGF)"/>
            <person name="Walter F."/>
            <person name="Albersmeier A."/>
            <person name="Kalinowski J."/>
            <person name="Ruckert C."/>
        </authorList>
    </citation>
    <scope>NUCLEOTIDE SEQUENCE</scope>
    <source>
        <strain evidence="11">CGMCC 1.16067</strain>
    </source>
</reference>
<protein>
    <recommendedName>
        <fullName evidence="6 7">Diaminopimelate decarboxylase</fullName>
        <shortName evidence="6">DAP decarboxylase</shortName>
        <shortName evidence="6">DAPDC</shortName>
        <ecNumber evidence="6 7">4.1.1.20</ecNumber>
    </recommendedName>
</protein>
<keyword evidence="4 6" id="KW-0457">Lysine biosynthesis</keyword>
<evidence type="ECO:0000256" key="9">
    <source>
        <dbReference type="RuleBase" id="RU003738"/>
    </source>
</evidence>
<comment type="function">
    <text evidence="6">Specifically catalyzes the decarboxylation of meso-diaminopimelate (meso-DAP) to L-lysine.</text>
</comment>
<dbReference type="Gene3D" id="2.40.37.10">
    <property type="entry name" value="Lyase, Ornithine Decarboxylase, Chain A, domain 1"/>
    <property type="match status" value="1"/>
</dbReference>
<dbReference type="InterPro" id="IPR029066">
    <property type="entry name" value="PLP-binding_barrel"/>
</dbReference>
<dbReference type="PANTHER" id="PTHR43727">
    <property type="entry name" value="DIAMINOPIMELATE DECARBOXYLASE"/>
    <property type="match status" value="1"/>
</dbReference>
<dbReference type="InterPro" id="IPR002986">
    <property type="entry name" value="DAP_deCOOHase_LysA"/>
</dbReference>
<evidence type="ECO:0000259" key="10">
    <source>
        <dbReference type="Pfam" id="PF02784"/>
    </source>
</evidence>
<feature type="binding site" evidence="6">
    <location>
        <position position="368"/>
    </location>
    <ligand>
        <name>substrate</name>
    </ligand>
</feature>
<evidence type="ECO:0000256" key="2">
    <source>
        <dbReference type="ARBA" id="ARBA00022793"/>
    </source>
</evidence>
<keyword evidence="5 6" id="KW-0456">Lyase</keyword>
<keyword evidence="3 6" id="KW-0663">Pyridoxal phosphate</keyword>
<feature type="modified residue" description="N6-(pyridoxal phosphate)lysine" evidence="6 8">
    <location>
        <position position="94"/>
    </location>
</feature>
<dbReference type="InterPro" id="IPR000183">
    <property type="entry name" value="Orn/DAP/Arg_de-COase"/>
</dbReference>
<feature type="active site" description="Proton donor" evidence="8">
    <location>
        <position position="399"/>
    </location>
</feature>
<evidence type="ECO:0000256" key="1">
    <source>
        <dbReference type="ARBA" id="ARBA00001933"/>
    </source>
</evidence>
<dbReference type="SUPFAM" id="SSF51419">
    <property type="entry name" value="PLP-binding barrel"/>
    <property type="match status" value="1"/>
</dbReference>
<dbReference type="Pfam" id="PF02784">
    <property type="entry name" value="Orn_Arg_deC_N"/>
    <property type="match status" value="1"/>
</dbReference>
<evidence type="ECO:0000256" key="6">
    <source>
        <dbReference type="HAMAP-Rule" id="MF_02120"/>
    </source>
</evidence>
<dbReference type="EC" id="4.1.1.20" evidence="6 7"/>
<feature type="binding site" evidence="6">
    <location>
        <position position="400"/>
    </location>
    <ligand>
        <name>substrate</name>
    </ligand>
</feature>
<dbReference type="InterPro" id="IPR022657">
    <property type="entry name" value="De-COase2_CS"/>
</dbReference>
<dbReference type="InterPro" id="IPR009006">
    <property type="entry name" value="Ala_racemase/Decarboxylase_C"/>
</dbReference>
<comment type="subunit">
    <text evidence="6">Homodimer.</text>
</comment>
<comment type="cofactor">
    <cofactor evidence="1 6 8 9">
        <name>pyridoxal 5'-phosphate</name>
        <dbReference type="ChEBI" id="CHEBI:597326"/>
    </cofactor>
</comment>
<comment type="pathway">
    <text evidence="6 9">Amino-acid biosynthesis; L-lysine biosynthesis via DAP pathway; L-lysine from DL-2,6-diaminopimelate: step 1/1.</text>
</comment>
<evidence type="ECO:0000256" key="4">
    <source>
        <dbReference type="ARBA" id="ARBA00023154"/>
    </source>
</evidence>
<dbReference type="EMBL" id="BMKQ01000001">
    <property type="protein sequence ID" value="GGF41060.1"/>
    <property type="molecule type" value="Genomic_DNA"/>
</dbReference>
<reference evidence="11" key="2">
    <citation type="submission" date="2020-09" db="EMBL/GenBank/DDBJ databases">
        <authorList>
            <person name="Sun Q."/>
            <person name="Zhou Y."/>
        </authorList>
    </citation>
    <scope>NUCLEOTIDE SEQUENCE</scope>
    <source>
        <strain evidence="11">CGMCC 1.16067</strain>
    </source>
</reference>
<dbReference type="PRINTS" id="PR01179">
    <property type="entry name" value="ODADCRBXLASE"/>
</dbReference>
<dbReference type="CDD" id="cd06828">
    <property type="entry name" value="PLPDE_III_DapDC"/>
    <property type="match status" value="1"/>
</dbReference>
<dbReference type="PROSITE" id="PS00878">
    <property type="entry name" value="ODR_DC_2_1"/>
    <property type="match status" value="1"/>
</dbReference>
<dbReference type="GO" id="GO:0009089">
    <property type="term" value="P:lysine biosynthetic process via diaminopimelate"/>
    <property type="evidence" value="ECO:0007669"/>
    <property type="project" value="UniProtKB-UniRule"/>
</dbReference>
<feature type="binding site" evidence="6">
    <location>
        <position position="429"/>
    </location>
    <ligand>
        <name>pyridoxal 5'-phosphate</name>
        <dbReference type="ChEBI" id="CHEBI:597326"/>
    </ligand>
</feature>
<dbReference type="PROSITE" id="PS00879">
    <property type="entry name" value="ODR_DC_2_2"/>
    <property type="match status" value="1"/>
</dbReference>
<dbReference type="GO" id="GO:0008836">
    <property type="term" value="F:diaminopimelate decarboxylase activity"/>
    <property type="evidence" value="ECO:0007669"/>
    <property type="project" value="UniProtKB-UniRule"/>
</dbReference>
<organism evidence="11 12">
    <name type="scientific">Marmoricola endophyticus</name>
    <dbReference type="NCBI Taxonomy" id="2040280"/>
    <lineage>
        <taxon>Bacteria</taxon>
        <taxon>Bacillati</taxon>
        <taxon>Actinomycetota</taxon>
        <taxon>Actinomycetes</taxon>
        <taxon>Propionibacteriales</taxon>
        <taxon>Nocardioidaceae</taxon>
        <taxon>Marmoricola</taxon>
    </lineage>
</organism>
<dbReference type="PRINTS" id="PR01181">
    <property type="entry name" value="DAPDCRBXLASE"/>
</dbReference>
<keyword evidence="2 6" id="KW-0210">Decarboxylase</keyword>
<dbReference type="SUPFAM" id="SSF50621">
    <property type="entry name" value="Alanine racemase C-terminal domain-like"/>
    <property type="match status" value="1"/>
</dbReference>
<dbReference type="RefSeq" id="WP_188779089.1">
    <property type="nucleotide sequence ID" value="NZ_BMKQ01000001.1"/>
</dbReference>
<dbReference type="GO" id="GO:0030170">
    <property type="term" value="F:pyridoxal phosphate binding"/>
    <property type="evidence" value="ECO:0007669"/>
    <property type="project" value="UniProtKB-UniRule"/>
</dbReference>
<keyword evidence="6" id="KW-0028">Amino-acid biosynthesis</keyword>
<feature type="domain" description="Orn/DAP/Arg decarboxylase 2 N-terminal" evidence="10">
    <location>
        <begin position="72"/>
        <end position="330"/>
    </location>
</feature>
<sequence>MTTTHEAGWAHASGALKGPSWLRQPGDPNDLVPLLWSSTAHKRDGDLVVGGVAVADLVAEHNTPAYVLDEDDFRGRARAFREAFAAYDVYYAGKAFLCTAVARWVAEEGLCLDVCSPGELTVALRAGFDPARIGYHGNNKTVPELRRAVASGVGRIVVDSLTEAERLAAVAADLREEGHLAGPQGVMVRVTAGVEAHTHEYIATAHEDQKFGLSITSGDALEAVRRLLASPDLDLRGLHSHIGSQIFDSSGFEVAARRVLGLHATVAEELGVELEEMDLGGGFGIAYTTQDDPAEPSRLAEEMTRIVEHECRGRGIAVPRLSIEPGRAIAGPATCTVYTVGTVKPVMLDGGAVRTYVSVDGGMSDNIRTALYDADYSCTLANRRSDAPPVLARVVGKHCEAGDIVVKDEFLPGDVAPGDLIAVPGTGAYCRSMASNYNHALRPPVIAVRDGGARVLVRRETEDDLLALDEG</sequence>
<gene>
    <name evidence="6 11" type="primary">lysA</name>
    <name evidence="11" type="ORF">GCM10011519_13470</name>
</gene>
<accession>A0A917BG99</accession>
<evidence type="ECO:0000256" key="7">
    <source>
        <dbReference type="NCBIfam" id="TIGR01048"/>
    </source>
</evidence>
<keyword evidence="12" id="KW-1185">Reference proteome</keyword>
<proteinExistence type="inferred from homology"/>
<feature type="binding site" evidence="6">
    <location>
        <position position="429"/>
    </location>
    <ligand>
        <name>substrate</name>
    </ligand>
</feature>
<comment type="catalytic activity">
    <reaction evidence="6 9">
        <text>meso-2,6-diaminopimelate + H(+) = L-lysine + CO2</text>
        <dbReference type="Rhea" id="RHEA:15101"/>
        <dbReference type="ChEBI" id="CHEBI:15378"/>
        <dbReference type="ChEBI" id="CHEBI:16526"/>
        <dbReference type="ChEBI" id="CHEBI:32551"/>
        <dbReference type="ChEBI" id="CHEBI:57791"/>
        <dbReference type="EC" id="4.1.1.20"/>
    </reaction>
</comment>
<evidence type="ECO:0000256" key="5">
    <source>
        <dbReference type="ARBA" id="ARBA00023239"/>
    </source>
</evidence>
<dbReference type="InterPro" id="IPR022644">
    <property type="entry name" value="De-COase2_N"/>
</dbReference>
<dbReference type="HAMAP" id="MF_02120">
    <property type="entry name" value="LysA"/>
    <property type="match status" value="1"/>
</dbReference>
<dbReference type="NCBIfam" id="TIGR01048">
    <property type="entry name" value="lysA"/>
    <property type="match status" value="1"/>
</dbReference>
<evidence type="ECO:0000313" key="12">
    <source>
        <dbReference type="Proteomes" id="UP000649179"/>
    </source>
</evidence>
<evidence type="ECO:0000256" key="8">
    <source>
        <dbReference type="PIRSR" id="PIRSR600183-50"/>
    </source>
</evidence>
<evidence type="ECO:0000256" key="3">
    <source>
        <dbReference type="ARBA" id="ARBA00022898"/>
    </source>
</evidence>
<feature type="binding site" evidence="6">
    <location>
        <position position="327"/>
    </location>
    <ligand>
        <name>substrate</name>
    </ligand>
</feature>
<comment type="similarity">
    <text evidence="6">Belongs to the Orn/Lys/Arg decarboxylase class-II family. LysA subfamily.</text>
</comment>
<feature type="binding site" evidence="6">
    <location>
        <position position="282"/>
    </location>
    <ligand>
        <name>pyridoxal 5'-phosphate</name>
        <dbReference type="ChEBI" id="CHEBI:597326"/>
    </ligand>
</feature>
<evidence type="ECO:0000313" key="11">
    <source>
        <dbReference type="EMBL" id="GGF41060.1"/>
    </source>
</evidence>
<dbReference type="Gene3D" id="3.20.20.10">
    <property type="entry name" value="Alanine racemase"/>
    <property type="match status" value="1"/>
</dbReference>